<name>S0G461_9BACT</name>
<reference evidence="2 3" key="1">
    <citation type="journal article" date="2013" name="Genome Announc.">
        <title>Draft Genome Sequence of Desulfotignum phosphitoxidans DSM 13687 Strain FiPS-3.</title>
        <authorList>
            <person name="Poehlein A."/>
            <person name="Daniel R."/>
            <person name="Simeonova D.D."/>
        </authorList>
    </citation>
    <scope>NUCLEOTIDE SEQUENCE [LARGE SCALE GENOMIC DNA]</scope>
    <source>
        <strain evidence="2 3">DSM 13687</strain>
    </source>
</reference>
<evidence type="ECO:0000313" key="3">
    <source>
        <dbReference type="Proteomes" id="UP000014216"/>
    </source>
</evidence>
<evidence type="ECO:0000313" key="2">
    <source>
        <dbReference type="EMBL" id="EMS79097.1"/>
    </source>
</evidence>
<accession>S0G461</accession>
<dbReference type="SUPFAM" id="SSF109604">
    <property type="entry name" value="HD-domain/PDEase-like"/>
    <property type="match status" value="1"/>
</dbReference>
<keyword evidence="3" id="KW-1185">Reference proteome</keyword>
<dbReference type="EC" id="3.1.4.52" evidence="2"/>
<dbReference type="RefSeq" id="WP_006966197.1">
    <property type="nucleotide sequence ID" value="NZ_APJX01000005.1"/>
</dbReference>
<keyword evidence="2" id="KW-0378">Hydrolase</keyword>
<dbReference type="InterPro" id="IPR003018">
    <property type="entry name" value="GAF"/>
</dbReference>
<organism evidence="2 3">
    <name type="scientific">Desulfotignum phosphitoxidans DSM 13687</name>
    <dbReference type="NCBI Taxonomy" id="1286635"/>
    <lineage>
        <taxon>Bacteria</taxon>
        <taxon>Pseudomonadati</taxon>
        <taxon>Thermodesulfobacteriota</taxon>
        <taxon>Desulfobacteria</taxon>
        <taxon>Desulfobacterales</taxon>
        <taxon>Desulfobacteraceae</taxon>
        <taxon>Desulfotignum</taxon>
    </lineage>
</organism>
<dbReference type="AlphaFoldDB" id="S0G461"/>
<comment type="caution">
    <text evidence="2">The sequence shown here is derived from an EMBL/GenBank/DDBJ whole genome shotgun (WGS) entry which is preliminary data.</text>
</comment>
<dbReference type="PANTHER" id="PTHR43155:SF2">
    <property type="entry name" value="CYCLIC DI-GMP PHOSPHODIESTERASE PA4108"/>
    <property type="match status" value="1"/>
</dbReference>
<dbReference type="SUPFAM" id="SSF55781">
    <property type="entry name" value="GAF domain-like"/>
    <property type="match status" value="1"/>
</dbReference>
<dbReference type="Pfam" id="PF13487">
    <property type="entry name" value="HD_5"/>
    <property type="match status" value="1"/>
</dbReference>
<evidence type="ECO:0000259" key="1">
    <source>
        <dbReference type="PROSITE" id="PS51832"/>
    </source>
</evidence>
<dbReference type="InterPro" id="IPR029016">
    <property type="entry name" value="GAF-like_dom_sf"/>
</dbReference>
<dbReference type="OrthoDB" id="9769359at2"/>
<dbReference type="InterPro" id="IPR037522">
    <property type="entry name" value="HD_GYP_dom"/>
</dbReference>
<dbReference type="PANTHER" id="PTHR43155">
    <property type="entry name" value="CYCLIC DI-GMP PHOSPHODIESTERASE PA4108-RELATED"/>
    <property type="match status" value="1"/>
</dbReference>
<dbReference type="GO" id="GO:0071111">
    <property type="term" value="F:cyclic-guanylate-specific phosphodiesterase activity"/>
    <property type="evidence" value="ECO:0007669"/>
    <property type="project" value="UniProtKB-EC"/>
</dbReference>
<dbReference type="SMART" id="SM00471">
    <property type="entry name" value="HDc"/>
    <property type="match status" value="1"/>
</dbReference>
<protein>
    <submittedName>
        <fullName evidence="2">Cyclic di-GMP phosphodiesterase response regulator RpfG</fullName>
        <ecNumber evidence="2">3.1.4.52</ecNumber>
    </submittedName>
</protein>
<dbReference type="InterPro" id="IPR003607">
    <property type="entry name" value="HD/PDEase_dom"/>
</dbReference>
<sequence length="386" mass="43479">MESEKTQCLLAQCDELNAQLSTLLSVASDLASELDFNALFPLIVKKITDMMKAERTSLYLLDPDQNELWTKVAEGIDTIRLPIGEGISGRVAQTGEILNVEDAWELPFFNREFDKRNNFRTRSVLCLPIKNHAGEKIGVLQVINKKGKPRFDAQDEWFCQGLAAQVGIALENSLLHDEMKLAFKKSIQTLAATVDAKHPLTAGHSRRVTDYSMKIAQKMGLPRRSQDNLYYAALLHDIGKIGISDAVLLKNGPFTPEERLEMNTHPAKTENILNNFYFPRALRRVPWIAACHHEKIDGTGYPRGLTEDQIPLESKIIAVSDVFDALTSLRDYPKYAFGKILDYKIVPIEKTVYILKKDVGSHFDPDVIEAFLSCLPEITFDTDNAR</sequence>
<dbReference type="CDD" id="cd00077">
    <property type="entry name" value="HDc"/>
    <property type="match status" value="1"/>
</dbReference>
<dbReference type="EMBL" id="APJX01000005">
    <property type="protein sequence ID" value="EMS79097.1"/>
    <property type="molecule type" value="Genomic_DNA"/>
</dbReference>
<proteinExistence type="predicted"/>
<gene>
    <name evidence="2" type="primary">rpfG1</name>
    <name evidence="2" type="ORF">Dpo_5c00190</name>
</gene>
<dbReference type="PROSITE" id="PS51832">
    <property type="entry name" value="HD_GYP"/>
    <property type="match status" value="1"/>
</dbReference>
<dbReference type="Pfam" id="PF01590">
    <property type="entry name" value="GAF"/>
    <property type="match status" value="1"/>
</dbReference>
<feature type="domain" description="HD-GYP" evidence="1">
    <location>
        <begin position="179"/>
        <end position="386"/>
    </location>
</feature>
<dbReference type="Proteomes" id="UP000014216">
    <property type="component" value="Unassembled WGS sequence"/>
</dbReference>
<dbReference type="Gene3D" id="3.30.450.40">
    <property type="match status" value="1"/>
</dbReference>
<dbReference type="SMART" id="SM00065">
    <property type="entry name" value="GAF"/>
    <property type="match status" value="1"/>
</dbReference>
<dbReference type="Gene3D" id="1.10.3210.10">
    <property type="entry name" value="Hypothetical protein af1432"/>
    <property type="match status" value="1"/>
</dbReference>